<keyword evidence="3" id="KW-1185">Reference proteome</keyword>
<evidence type="ECO:0000313" key="3">
    <source>
        <dbReference type="Proteomes" id="UP000276133"/>
    </source>
</evidence>
<dbReference type="AlphaFoldDB" id="A0A3M7QTG3"/>
<name>A0A3M7QTG3_BRAPC</name>
<gene>
    <name evidence="2" type="ORF">BpHYR1_011294</name>
</gene>
<accession>A0A3M7QTG3</accession>
<keyword evidence="1" id="KW-0812">Transmembrane</keyword>
<reference evidence="2 3" key="1">
    <citation type="journal article" date="2018" name="Sci. Rep.">
        <title>Genomic signatures of local adaptation to the degree of environmental predictability in rotifers.</title>
        <authorList>
            <person name="Franch-Gras L."/>
            <person name="Hahn C."/>
            <person name="Garcia-Roger E.M."/>
            <person name="Carmona M.J."/>
            <person name="Serra M."/>
            <person name="Gomez A."/>
        </authorList>
    </citation>
    <scope>NUCLEOTIDE SEQUENCE [LARGE SCALE GENOMIC DNA]</scope>
    <source>
        <strain evidence="2">HYR1</strain>
    </source>
</reference>
<dbReference type="EMBL" id="REGN01005208">
    <property type="protein sequence ID" value="RNA14351.1"/>
    <property type="molecule type" value="Genomic_DNA"/>
</dbReference>
<feature type="transmembrane region" description="Helical" evidence="1">
    <location>
        <begin position="20"/>
        <end position="42"/>
    </location>
</feature>
<comment type="caution">
    <text evidence="2">The sequence shown here is derived from an EMBL/GenBank/DDBJ whole genome shotgun (WGS) entry which is preliminary data.</text>
</comment>
<sequence>MNFRWNNIEVLKENKQNKPGMSVIFSSILSVLINQFEFFCVYKMPSFRVKIKRNTTSESQMIKSVFNAFTLELLLTDERRWKY</sequence>
<keyword evidence="1" id="KW-1133">Transmembrane helix</keyword>
<evidence type="ECO:0000256" key="1">
    <source>
        <dbReference type="SAM" id="Phobius"/>
    </source>
</evidence>
<proteinExistence type="predicted"/>
<protein>
    <submittedName>
        <fullName evidence="2">Uncharacterized protein</fullName>
    </submittedName>
</protein>
<dbReference type="Proteomes" id="UP000276133">
    <property type="component" value="Unassembled WGS sequence"/>
</dbReference>
<keyword evidence="1" id="KW-0472">Membrane</keyword>
<evidence type="ECO:0000313" key="2">
    <source>
        <dbReference type="EMBL" id="RNA14351.1"/>
    </source>
</evidence>
<organism evidence="2 3">
    <name type="scientific">Brachionus plicatilis</name>
    <name type="common">Marine rotifer</name>
    <name type="synonym">Brachionus muelleri</name>
    <dbReference type="NCBI Taxonomy" id="10195"/>
    <lineage>
        <taxon>Eukaryota</taxon>
        <taxon>Metazoa</taxon>
        <taxon>Spiralia</taxon>
        <taxon>Gnathifera</taxon>
        <taxon>Rotifera</taxon>
        <taxon>Eurotatoria</taxon>
        <taxon>Monogononta</taxon>
        <taxon>Pseudotrocha</taxon>
        <taxon>Ploima</taxon>
        <taxon>Brachionidae</taxon>
        <taxon>Brachionus</taxon>
    </lineage>
</organism>